<proteinExistence type="predicted"/>
<reference evidence="1" key="1">
    <citation type="submission" date="2022-10" db="EMBL/GenBank/DDBJ databases">
        <authorList>
            <person name="Kim H.S."/>
            <person name="Kim J.-S."/>
            <person name="Suh M.K."/>
            <person name="Eom M.K."/>
            <person name="Lee J.-S."/>
        </authorList>
    </citation>
    <scope>NUCLEOTIDE SEQUENCE</scope>
    <source>
        <strain evidence="1">LIP-5</strain>
    </source>
</reference>
<comment type="caution">
    <text evidence="1">The sequence shown here is derived from an EMBL/GenBank/DDBJ whole genome shotgun (WGS) entry which is preliminary data.</text>
</comment>
<dbReference type="EMBL" id="JAOTPL010000001">
    <property type="protein sequence ID" value="MCU7692976.1"/>
    <property type="molecule type" value="Genomic_DNA"/>
</dbReference>
<protein>
    <submittedName>
        <fullName evidence="1">Uncharacterized protein</fullName>
    </submittedName>
</protein>
<dbReference type="AlphaFoldDB" id="A0AAE3IL70"/>
<dbReference type="RefSeq" id="WP_263036464.1">
    <property type="nucleotide sequence ID" value="NZ_JAOTPL010000001.1"/>
</dbReference>
<gene>
    <name evidence="1" type="ORF">OD355_00415</name>
</gene>
<dbReference type="Proteomes" id="UP001209317">
    <property type="component" value="Unassembled WGS sequence"/>
</dbReference>
<sequence length="48" mass="5404">MQELIDKLIKEAALTEAQAKQAVNVIAEYVKEKFPMISGAVDQIFPRQ</sequence>
<name>A0AAE3IL70_9BACT</name>
<evidence type="ECO:0000313" key="2">
    <source>
        <dbReference type="Proteomes" id="UP001209317"/>
    </source>
</evidence>
<accession>A0AAE3IL70</accession>
<evidence type="ECO:0000313" key="1">
    <source>
        <dbReference type="EMBL" id="MCU7692976.1"/>
    </source>
</evidence>
<keyword evidence="2" id="KW-1185">Reference proteome</keyword>
<organism evidence="1 2">
    <name type="scientific">Haoranjiania flava</name>
    <dbReference type="NCBI Taxonomy" id="1856322"/>
    <lineage>
        <taxon>Bacteria</taxon>
        <taxon>Pseudomonadati</taxon>
        <taxon>Bacteroidota</taxon>
        <taxon>Chitinophagia</taxon>
        <taxon>Chitinophagales</taxon>
        <taxon>Chitinophagaceae</taxon>
        <taxon>Haoranjiania</taxon>
    </lineage>
</organism>